<name>A0AAV7Q6N3_PLEWA</name>
<evidence type="ECO:0000313" key="3">
    <source>
        <dbReference type="Proteomes" id="UP001066276"/>
    </source>
</evidence>
<feature type="region of interest" description="Disordered" evidence="1">
    <location>
        <begin position="1"/>
        <end position="21"/>
    </location>
</feature>
<reference evidence="2" key="1">
    <citation type="journal article" date="2022" name="bioRxiv">
        <title>Sequencing and chromosome-scale assembly of the giantPleurodeles waltlgenome.</title>
        <authorList>
            <person name="Brown T."/>
            <person name="Elewa A."/>
            <person name="Iarovenko S."/>
            <person name="Subramanian E."/>
            <person name="Araus A.J."/>
            <person name="Petzold A."/>
            <person name="Susuki M."/>
            <person name="Suzuki K.-i.T."/>
            <person name="Hayashi T."/>
            <person name="Toyoda A."/>
            <person name="Oliveira C."/>
            <person name="Osipova E."/>
            <person name="Leigh N.D."/>
            <person name="Simon A."/>
            <person name="Yun M.H."/>
        </authorList>
    </citation>
    <scope>NUCLEOTIDE SEQUENCE</scope>
    <source>
        <strain evidence="2">20211129_DDA</strain>
        <tissue evidence="2">Liver</tissue>
    </source>
</reference>
<dbReference type="AlphaFoldDB" id="A0AAV7Q6N3"/>
<dbReference type="EMBL" id="JANPWB010000010">
    <property type="protein sequence ID" value="KAJ1134854.1"/>
    <property type="molecule type" value="Genomic_DNA"/>
</dbReference>
<evidence type="ECO:0000256" key="1">
    <source>
        <dbReference type="SAM" id="MobiDB-lite"/>
    </source>
</evidence>
<dbReference type="Proteomes" id="UP001066276">
    <property type="component" value="Chromosome 6"/>
</dbReference>
<comment type="caution">
    <text evidence="2">The sequence shown here is derived from an EMBL/GenBank/DDBJ whole genome shotgun (WGS) entry which is preliminary data.</text>
</comment>
<gene>
    <name evidence="2" type="ORF">NDU88_001300</name>
</gene>
<accession>A0AAV7Q6N3</accession>
<proteinExistence type="predicted"/>
<sequence length="87" mass="9663">MGRGLPAQIPTEDKEIEDTPDEGVVGYSLSQMDVLVLLPGSKLVIHQIELGDKQSTRELYAKMPAIFLEEKKLALEEVRLALEALLM</sequence>
<keyword evidence="3" id="KW-1185">Reference proteome</keyword>
<organism evidence="2 3">
    <name type="scientific">Pleurodeles waltl</name>
    <name type="common">Iberian ribbed newt</name>
    <dbReference type="NCBI Taxonomy" id="8319"/>
    <lineage>
        <taxon>Eukaryota</taxon>
        <taxon>Metazoa</taxon>
        <taxon>Chordata</taxon>
        <taxon>Craniata</taxon>
        <taxon>Vertebrata</taxon>
        <taxon>Euteleostomi</taxon>
        <taxon>Amphibia</taxon>
        <taxon>Batrachia</taxon>
        <taxon>Caudata</taxon>
        <taxon>Salamandroidea</taxon>
        <taxon>Salamandridae</taxon>
        <taxon>Pleurodelinae</taxon>
        <taxon>Pleurodeles</taxon>
    </lineage>
</organism>
<protein>
    <submittedName>
        <fullName evidence="2">Uncharacterized protein</fullName>
    </submittedName>
</protein>
<evidence type="ECO:0000313" key="2">
    <source>
        <dbReference type="EMBL" id="KAJ1134854.1"/>
    </source>
</evidence>